<organism evidence="3 4">
    <name type="scientific">Rosa chinensis</name>
    <name type="common">China rose</name>
    <dbReference type="NCBI Taxonomy" id="74649"/>
    <lineage>
        <taxon>Eukaryota</taxon>
        <taxon>Viridiplantae</taxon>
        <taxon>Streptophyta</taxon>
        <taxon>Embryophyta</taxon>
        <taxon>Tracheophyta</taxon>
        <taxon>Spermatophyta</taxon>
        <taxon>Magnoliopsida</taxon>
        <taxon>eudicotyledons</taxon>
        <taxon>Gunneridae</taxon>
        <taxon>Pentapetalae</taxon>
        <taxon>rosids</taxon>
        <taxon>fabids</taxon>
        <taxon>Rosales</taxon>
        <taxon>Rosaceae</taxon>
        <taxon>Rosoideae</taxon>
        <taxon>Rosoideae incertae sedis</taxon>
        <taxon>Rosa</taxon>
    </lineage>
</organism>
<evidence type="ECO:0000256" key="1">
    <source>
        <dbReference type="SAM" id="MobiDB-lite"/>
    </source>
</evidence>
<dbReference type="GO" id="GO:0046872">
    <property type="term" value="F:metal ion binding"/>
    <property type="evidence" value="ECO:0007669"/>
    <property type="project" value="InterPro"/>
</dbReference>
<feature type="domain" description="HMA" evidence="2">
    <location>
        <begin position="141"/>
        <end position="204"/>
    </location>
</feature>
<dbReference type="Gramene" id="PRQ43608">
    <property type="protein sequence ID" value="PRQ43608"/>
    <property type="gene ID" value="RchiOBHm_Chr3g0470271"/>
</dbReference>
<dbReference type="InterPro" id="IPR006121">
    <property type="entry name" value="HMA_dom"/>
</dbReference>
<dbReference type="AlphaFoldDB" id="A0A2P6RB08"/>
<evidence type="ECO:0000259" key="2">
    <source>
        <dbReference type="PROSITE" id="PS50846"/>
    </source>
</evidence>
<dbReference type="PANTHER" id="PTHR46413">
    <property type="entry name" value="HEAVY METAL-ASSOCIATED ISOPRENYLATED PLANT PROTEIN 6"/>
    <property type="match status" value="1"/>
</dbReference>
<feature type="compositionally biased region" description="Basic and acidic residues" evidence="1">
    <location>
        <begin position="97"/>
        <end position="140"/>
    </location>
</feature>
<dbReference type="Proteomes" id="UP000238479">
    <property type="component" value="Chromosome 3"/>
</dbReference>
<dbReference type="EMBL" id="PDCK01000041">
    <property type="protein sequence ID" value="PRQ43608.1"/>
    <property type="molecule type" value="Genomic_DNA"/>
</dbReference>
<dbReference type="PROSITE" id="PS50846">
    <property type="entry name" value="HMA_2"/>
    <property type="match status" value="2"/>
</dbReference>
<dbReference type="OMA" id="MEHYGYA"/>
<dbReference type="InterPro" id="IPR044594">
    <property type="entry name" value="HIPP01/3/5/6"/>
</dbReference>
<keyword evidence="4" id="KW-1185">Reference proteome</keyword>
<dbReference type="CDD" id="cd00371">
    <property type="entry name" value="HMA"/>
    <property type="match status" value="2"/>
</dbReference>
<feature type="region of interest" description="Disordered" evidence="1">
    <location>
        <begin position="211"/>
        <end position="266"/>
    </location>
</feature>
<proteinExistence type="predicted"/>
<feature type="region of interest" description="Disordered" evidence="1">
    <location>
        <begin position="1"/>
        <end position="28"/>
    </location>
</feature>
<feature type="compositionally biased region" description="Basic and acidic residues" evidence="1">
    <location>
        <begin position="1"/>
        <end position="24"/>
    </location>
</feature>
<reference evidence="3 4" key="1">
    <citation type="journal article" date="2018" name="Nat. Genet.">
        <title>The Rosa genome provides new insights in the design of modern roses.</title>
        <authorList>
            <person name="Bendahmane M."/>
        </authorList>
    </citation>
    <scope>NUCLEOTIDE SEQUENCE [LARGE SCALE GENOMIC DNA]</scope>
    <source>
        <strain evidence="4">cv. Old Blush</strain>
    </source>
</reference>
<accession>A0A2P6RB08</accession>
<dbReference type="Gene3D" id="3.30.70.100">
    <property type="match status" value="2"/>
</dbReference>
<feature type="compositionally biased region" description="Basic and acidic residues" evidence="1">
    <location>
        <begin position="211"/>
        <end position="250"/>
    </location>
</feature>
<dbReference type="InterPro" id="IPR036163">
    <property type="entry name" value="HMA_dom_sf"/>
</dbReference>
<dbReference type="STRING" id="74649.A0A2P6RB08"/>
<name>A0A2P6RB08_ROSCH</name>
<comment type="caution">
    <text evidence="3">The sequence shown here is derived from an EMBL/GenBank/DDBJ whole genome shotgun (WGS) entry which is preliminary data.</text>
</comment>
<feature type="region of interest" description="Disordered" evidence="1">
    <location>
        <begin position="88"/>
        <end position="142"/>
    </location>
</feature>
<dbReference type="SUPFAM" id="SSF55008">
    <property type="entry name" value="HMA, heavy metal-associated domain"/>
    <property type="match status" value="2"/>
</dbReference>
<dbReference type="Pfam" id="PF00403">
    <property type="entry name" value="HMA"/>
    <property type="match status" value="2"/>
</dbReference>
<protein>
    <submittedName>
        <fullName evidence="3">Putative heavy metal-associated domain, HMA</fullName>
    </submittedName>
</protein>
<evidence type="ECO:0000313" key="3">
    <source>
        <dbReference type="EMBL" id="PRQ43608.1"/>
    </source>
</evidence>
<dbReference type="OrthoDB" id="773760at2759"/>
<feature type="domain" description="HMA" evidence="2">
    <location>
        <begin position="26"/>
        <end position="93"/>
    </location>
</feature>
<evidence type="ECO:0000313" key="4">
    <source>
        <dbReference type="Proteomes" id="UP000238479"/>
    </source>
</evidence>
<dbReference type="PANTHER" id="PTHR46413:SF1">
    <property type="entry name" value="HEAVY METAL-ASSOCIATED ISOPRENYLATED PLANT PROTEIN 6"/>
    <property type="match status" value="1"/>
</dbReference>
<sequence>MGEKVEGAKNEGDKKAADAGKKVDGPPTVVFKTDMHCEGCAKKIKRAVKHFPGVEQVKTDAGANKLTVTGKVDAAALKAKLEERIRKKVDLVSPQPAKKEGGGEGGGDKKKAEEKSEKPSEKKAEEKKPADQPKEKEAPKESTIALKIRLHCEGCIQKMRSKILKFKGVSTVAFDMAKDLVTVVGTMDTKALVPYLSEKFKRPVDVIAPAKKDDGAGAKKDDKKAAAGGGEKKDGGGDKKEENKEGKKEAAPGGGGGEKKEAAAAGGGGGAIVNKMEYSGYPYPASTSYWYDPGHVYNHNKFVMEAQEHQAHVSQGYGNYNYAMPMEHYPEPQMFSDENPNGCSVM</sequence>
<gene>
    <name evidence="3" type="ORF">RchiOBHm_Chr3g0470271</name>
</gene>